<gene>
    <name evidence="1" type="ORF">EG240_15035</name>
</gene>
<protein>
    <recommendedName>
        <fullName evidence="3">Lipoprotein</fullName>
    </recommendedName>
</protein>
<comment type="caution">
    <text evidence="1">The sequence shown here is derived from an EMBL/GenBank/DDBJ whole genome shotgun (WGS) entry which is preliminary data.</text>
</comment>
<name>A0A3P3VYP4_9FLAO</name>
<dbReference type="OrthoDB" id="6699667at2"/>
<dbReference type="AlphaFoldDB" id="A0A3P3VYP4"/>
<dbReference type="PROSITE" id="PS51257">
    <property type="entry name" value="PROKAR_LIPOPROTEIN"/>
    <property type="match status" value="1"/>
</dbReference>
<organism evidence="1 2">
    <name type="scientific">Paenimyroides tangerinum</name>
    <dbReference type="NCBI Taxonomy" id="2488728"/>
    <lineage>
        <taxon>Bacteria</taxon>
        <taxon>Pseudomonadati</taxon>
        <taxon>Bacteroidota</taxon>
        <taxon>Flavobacteriia</taxon>
        <taxon>Flavobacteriales</taxon>
        <taxon>Flavobacteriaceae</taxon>
        <taxon>Paenimyroides</taxon>
    </lineage>
</organism>
<evidence type="ECO:0000313" key="1">
    <source>
        <dbReference type="EMBL" id="RRJ87427.1"/>
    </source>
</evidence>
<keyword evidence="2" id="KW-1185">Reference proteome</keyword>
<accession>A0A3P3VYP4</accession>
<reference evidence="1 2" key="1">
    <citation type="submission" date="2018-11" db="EMBL/GenBank/DDBJ databases">
        <title>Flavobacterium sp. nov., YIM 102701-2 draft genome.</title>
        <authorList>
            <person name="Li G."/>
            <person name="Jiang Y."/>
        </authorList>
    </citation>
    <scope>NUCLEOTIDE SEQUENCE [LARGE SCALE GENOMIC DNA]</scope>
    <source>
        <strain evidence="1 2">YIM 102701-2</strain>
    </source>
</reference>
<sequence>MKIICLLFVFSFISCDFNINMNPAGSPEVNNPFYVTTEPTLVKKIMVPTGTILSYEKHFWKEGAQSKMMNESNLEFIKLPEERPIIWGGVPVYEIYKFFNPEMNGFTVYADFSKLDTVNINEFIGIWKNCSGDIGIDVKNIDDWSFNKENITDISSCGNHYQRFFKDNVEQQKFLDNFYLALQKVEK</sequence>
<evidence type="ECO:0008006" key="3">
    <source>
        <dbReference type="Google" id="ProtNLM"/>
    </source>
</evidence>
<dbReference type="Proteomes" id="UP000275719">
    <property type="component" value="Unassembled WGS sequence"/>
</dbReference>
<dbReference type="EMBL" id="RQVQ01000053">
    <property type="protein sequence ID" value="RRJ87427.1"/>
    <property type="molecule type" value="Genomic_DNA"/>
</dbReference>
<proteinExistence type="predicted"/>
<evidence type="ECO:0000313" key="2">
    <source>
        <dbReference type="Proteomes" id="UP000275719"/>
    </source>
</evidence>